<keyword evidence="2" id="KW-1185">Reference proteome</keyword>
<sequence>MPYNHCIEFSPCDEPAISPAALFLSAFSPATSSVRSPDDEGEIVAGYFLGPIIGRGGFSTIRRASSASGGVVAIKIVRRTDMAKQADPSLAKKRLDHEAEVWASLSHEHILPLFSAEHTSFGDFFITLLCPAGSLFDILKRDGQPALPQDDAGMMFRQVVRGVRYLHESAGYVHRDLKLENVLVDEMGVCRIGDFGMAQKIGDAVDDELSQDPDSTAVHRHRSTISHSRRLPKTNLPVHRSLMRHHGGPRHRTSTPVGNQVAPPVHPSHVFHSGSLPYAAPELLSPQVSLKSCPANPAQDMWALGVMLYALLTGRLPFADSFEPRLQMKILNGAYDVPAGIGRGTERVLRGCLERSVRSRWTIAMVDEMAWGIGWGEVDDTSSVSHEDEFEFVDYPSHRSASHSKSRSRSRVCRDNTAPLESARNHNRSHSRTSVATSASFSTRSTSRSISRPPPPAHYPLSPPYDDLTHSLLSTSSSLYSPPSFAIGGSPGITSPITLERGRQPKKARPRTPSLSLDPSTSESFSATDHFSDSVGEGPSDYVHEDLQCQGRFDGGGDMYAGRDAFDNTARWATAVDQIGTMLDAHLGSSSPCVETLAPRAYERLRAIQKEQQAQNTRRAESTPPAPSVWPRRPRPGTKGEVSLSSVEEMQGGSGGFLRNPSTTPIPIPPVAIPRSRSVDSDTNSALRRHL</sequence>
<dbReference type="Proteomes" id="UP000790377">
    <property type="component" value="Unassembled WGS sequence"/>
</dbReference>
<name>A0ACB8AJM2_9AGAM</name>
<evidence type="ECO:0000313" key="2">
    <source>
        <dbReference type="Proteomes" id="UP000790377"/>
    </source>
</evidence>
<evidence type="ECO:0000313" key="1">
    <source>
        <dbReference type="EMBL" id="KAH7913349.1"/>
    </source>
</evidence>
<dbReference type="EMBL" id="MU267632">
    <property type="protein sequence ID" value="KAH7913349.1"/>
    <property type="molecule type" value="Genomic_DNA"/>
</dbReference>
<proteinExistence type="predicted"/>
<comment type="caution">
    <text evidence="1">The sequence shown here is derived from an EMBL/GenBank/DDBJ whole genome shotgun (WGS) entry which is preliminary data.</text>
</comment>
<reference evidence="1" key="1">
    <citation type="journal article" date="2021" name="New Phytol.">
        <title>Evolutionary innovations through gain and loss of genes in the ectomycorrhizal Boletales.</title>
        <authorList>
            <person name="Wu G."/>
            <person name="Miyauchi S."/>
            <person name="Morin E."/>
            <person name="Kuo A."/>
            <person name="Drula E."/>
            <person name="Varga T."/>
            <person name="Kohler A."/>
            <person name="Feng B."/>
            <person name="Cao Y."/>
            <person name="Lipzen A."/>
            <person name="Daum C."/>
            <person name="Hundley H."/>
            <person name="Pangilinan J."/>
            <person name="Johnson J."/>
            <person name="Barry K."/>
            <person name="LaButti K."/>
            <person name="Ng V."/>
            <person name="Ahrendt S."/>
            <person name="Min B."/>
            <person name="Choi I.G."/>
            <person name="Park H."/>
            <person name="Plett J.M."/>
            <person name="Magnuson J."/>
            <person name="Spatafora J.W."/>
            <person name="Nagy L.G."/>
            <person name="Henrissat B."/>
            <person name="Grigoriev I.V."/>
            <person name="Yang Z.L."/>
            <person name="Xu J."/>
            <person name="Martin F.M."/>
        </authorList>
    </citation>
    <scope>NUCLEOTIDE SEQUENCE</scope>
    <source>
        <strain evidence="1">ATCC 28755</strain>
    </source>
</reference>
<gene>
    <name evidence="1" type="ORF">BJ138DRAFT_1146254</name>
</gene>
<accession>A0ACB8AJM2</accession>
<organism evidence="1 2">
    <name type="scientific">Hygrophoropsis aurantiaca</name>
    <dbReference type="NCBI Taxonomy" id="72124"/>
    <lineage>
        <taxon>Eukaryota</taxon>
        <taxon>Fungi</taxon>
        <taxon>Dikarya</taxon>
        <taxon>Basidiomycota</taxon>
        <taxon>Agaricomycotina</taxon>
        <taxon>Agaricomycetes</taxon>
        <taxon>Agaricomycetidae</taxon>
        <taxon>Boletales</taxon>
        <taxon>Coniophorineae</taxon>
        <taxon>Hygrophoropsidaceae</taxon>
        <taxon>Hygrophoropsis</taxon>
    </lineage>
</organism>
<protein>
    <submittedName>
        <fullName evidence="1">Kinase-like domain-containing protein</fullName>
    </submittedName>
</protein>